<protein>
    <recommendedName>
        <fullName evidence="2">histidine kinase</fullName>
        <ecNumber evidence="2">2.7.13.3</ecNumber>
    </recommendedName>
</protein>
<evidence type="ECO:0000313" key="8">
    <source>
        <dbReference type="EMBL" id="SDN56248.1"/>
    </source>
</evidence>
<feature type="compositionally biased region" description="Polar residues" evidence="6">
    <location>
        <begin position="25"/>
        <end position="34"/>
    </location>
</feature>
<dbReference type="EMBL" id="FNHS01000009">
    <property type="protein sequence ID" value="SDN56248.1"/>
    <property type="molecule type" value="Genomic_DNA"/>
</dbReference>
<keyword evidence="4" id="KW-0808">Transferase</keyword>
<dbReference type="SMART" id="SM00086">
    <property type="entry name" value="PAC"/>
    <property type="match status" value="1"/>
</dbReference>
<feature type="region of interest" description="Disordered" evidence="6">
    <location>
        <begin position="1"/>
        <end position="70"/>
    </location>
</feature>
<dbReference type="InterPro" id="IPR052162">
    <property type="entry name" value="Sensor_kinase/Photoreceptor"/>
</dbReference>
<dbReference type="Gene3D" id="3.30.450.20">
    <property type="entry name" value="PAS domain"/>
    <property type="match status" value="1"/>
</dbReference>
<evidence type="ECO:0000259" key="7">
    <source>
        <dbReference type="PROSITE" id="PS50113"/>
    </source>
</evidence>
<evidence type="ECO:0000256" key="3">
    <source>
        <dbReference type="ARBA" id="ARBA00022553"/>
    </source>
</evidence>
<keyword evidence="9" id="KW-1185">Reference proteome</keyword>
<dbReference type="FunFam" id="3.30.450.20:FF:000099">
    <property type="entry name" value="Sensory box sensor histidine kinase"/>
    <property type="match status" value="1"/>
</dbReference>
<evidence type="ECO:0000256" key="6">
    <source>
        <dbReference type="SAM" id="MobiDB-lite"/>
    </source>
</evidence>
<dbReference type="CDD" id="cd00130">
    <property type="entry name" value="PAS"/>
    <property type="match status" value="1"/>
</dbReference>
<evidence type="ECO:0000256" key="2">
    <source>
        <dbReference type="ARBA" id="ARBA00012438"/>
    </source>
</evidence>
<evidence type="ECO:0000256" key="5">
    <source>
        <dbReference type="ARBA" id="ARBA00022777"/>
    </source>
</evidence>
<dbReference type="STRING" id="582672.SAMN05216360_109127"/>
<sequence length="402" mass="43090">MTAAKAAKDRNGVPVGTLTGALHSVDSSQASSKRIGQRMVGQPPGSGTAEPLDDTPAAGSEAGPAQGTAGAAALTDSFRHFADVVPLMMWRSDEHGHAIHHNECWLEFTGRPLAAELGLGWREGLHPEDFERHARIVAEAFRARAPFTVEFRLRRYDGVYRWLLDTARPLIENGRFQGYLGSCFDITDRKHAEEHIEHALAEKETLLAEVYHRVRNNLQVMVSLIGLYGRAAPDACRGSFEALGQRVRAIALVQQHLHEAPHIASIDLKDYLHRLASGLGQLRRAGRIGVQVGGNGNGLVEPRTANALGMIVAEIVAECLDATAEHVACSISIDLEAEAGRPLRVAIVSGVSEMAASGRPNVPKLGPRLIAAYAAQAEIAVTGEATPAEPLRLTLPATATAQ</sequence>
<dbReference type="Pfam" id="PF07568">
    <property type="entry name" value="HisKA_2"/>
    <property type="match status" value="1"/>
</dbReference>
<accession>A0A1H0CE95</accession>
<keyword evidence="3" id="KW-0597">Phosphoprotein</keyword>
<evidence type="ECO:0000256" key="4">
    <source>
        <dbReference type="ARBA" id="ARBA00022679"/>
    </source>
</evidence>
<dbReference type="InterPro" id="IPR000700">
    <property type="entry name" value="PAS-assoc_C"/>
</dbReference>
<dbReference type="GO" id="GO:0004673">
    <property type="term" value="F:protein histidine kinase activity"/>
    <property type="evidence" value="ECO:0007669"/>
    <property type="project" value="UniProtKB-EC"/>
</dbReference>
<proteinExistence type="predicted"/>
<dbReference type="InterPro" id="IPR001610">
    <property type="entry name" value="PAC"/>
</dbReference>
<dbReference type="AlphaFoldDB" id="A0A1H0CE95"/>
<name>A0A1H0CE95_9HYPH</name>
<comment type="catalytic activity">
    <reaction evidence="1">
        <text>ATP + protein L-histidine = ADP + protein N-phospho-L-histidine.</text>
        <dbReference type="EC" id="2.7.13.3"/>
    </reaction>
</comment>
<dbReference type="Pfam" id="PF08447">
    <property type="entry name" value="PAS_3"/>
    <property type="match status" value="1"/>
</dbReference>
<organism evidence="8 9">
    <name type="scientific">Methylobacterium phyllostachyos</name>
    <dbReference type="NCBI Taxonomy" id="582672"/>
    <lineage>
        <taxon>Bacteria</taxon>
        <taxon>Pseudomonadati</taxon>
        <taxon>Pseudomonadota</taxon>
        <taxon>Alphaproteobacteria</taxon>
        <taxon>Hyphomicrobiales</taxon>
        <taxon>Methylobacteriaceae</taxon>
        <taxon>Methylobacterium</taxon>
    </lineage>
</organism>
<dbReference type="PANTHER" id="PTHR43304">
    <property type="entry name" value="PHYTOCHROME-LIKE PROTEIN CPH1"/>
    <property type="match status" value="1"/>
</dbReference>
<dbReference type="EC" id="2.7.13.3" evidence="2"/>
<dbReference type="NCBIfam" id="TIGR00229">
    <property type="entry name" value="sensory_box"/>
    <property type="match status" value="1"/>
</dbReference>
<keyword evidence="5" id="KW-0418">Kinase</keyword>
<reference evidence="9" key="1">
    <citation type="submission" date="2016-10" db="EMBL/GenBank/DDBJ databases">
        <authorList>
            <person name="Varghese N."/>
            <person name="Submissions S."/>
        </authorList>
    </citation>
    <scope>NUCLEOTIDE SEQUENCE [LARGE SCALE GENOMIC DNA]</scope>
    <source>
        <strain evidence="9">BL47</strain>
    </source>
</reference>
<feature type="compositionally biased region" description="Basic and acidic residues" evidence="6">
    <location>
        <begin position="1"/>
        <end position="11"/>
    </location>
</feature>
<feature type="domain" description="PAC" evidence="7">
    <location>
        <begin position="147"/>
        <end position="198"/>
    </location>
</feature>
<dbReference type="InterPro" id="IPR035965">
    <property type="entry name" value="PAS-like_dom_sf"/>
</dbReference>
<dbReference type="Proteomes" id="UP000198704">
    <property type="component" value="Unassembled WGS sequence"/>
</dbReference>
<gene>
    <name evidence="8" type="ORF">SAMN05216360_109127</name>
</gene>
<dbReference type="InterPro" id="IPR013655">
    <property type="entry name" value="PAS_fold_3"/>
</dbReference>
<evidence type="ECO:0000313" key="9">
    <source>
        <dbReference type="Proteomes" id="UP000198704"/>
    </source>
</evidence>
<dbReference type="InterPro" id="IPR000014">
    <property type="entry name" value="PAS"/>
</dbReference>
<dbReference type="SMART" id="SM00091">
    <property type="entry name" value="PAS"/>
    <property type="match status" value="1"/>
</dbReference>
<evidence type="ECO:0000256" key="1">
    <source>
        <dbReference type="ARBA" id="ARBA00000085"/>
    </source>
</evidence>
<dbReference type="PANTHER" id="PTHR43304:SF1">
    <property type="entry name" value="PAC DOMAIN-CONTAINING PROTEIN"/>
    <property type="match status" value="1"/>
</dbReference>
<dbReference type="InterPro" id="IPR011495">
    <property type="entry name" value="Sig_transdc_His_kin_sub2_dim/P"/>
</dbReference>
<dbReference type="PROSITE" id="PS50113">
    <property type="entry name" value="PAC"/>
    <property type="match status" value="1"/>
</dbReference>
<dbReference type="SUPFAM" id="SSF55785">
    <property type="entry name" value="PYP-like sensor domain (PAS domain)"/>
    <property type="match status" value="1"/>
</dbReference>